<proteinExistence type="predicted"/>
<dbReference type="HOGENOM" id="CLU_058412_0_0_10"/>
<feature type="domain" description="ResB-like" evidence="7">
    <location>
        <begin position="321"/>
        <end position="366"/>
    </location>
</feature>
<dbReference type="AlphaFoldDB" id="A1BHE7"/>
<keyword evidence="3" id="KW-0201">Cytochrome c-type biogenesis</keyword>
<evidence type="ECO:0000256" key="3">
    <source>
        <dbReference type="ARBA" id="ARBA00022748"/>
    </source>
</evidence>
<evidence type="ECO:0000256" key="1">
    <source>
        <dbReference type="ARBA" id="ARBA00004141"/>
    </source>
</evidence>
<keyword evidence="2 6" id="KW-0812">Transmembrane</keyword>
<feature type="transmembrane region" description="Helical" evidence="6">
    <location>
        <begin position="74"/>
        <end position="99"/>
    </location>
</feature>
<name>A1BHE7_CHLPD</name>
<sequence precursor="true">MVVTRRRWFEAPWEFREASLFSLLAILSGFFIQYAASGNSVGLPVWPFNAIALSVFAALIFGIGLILRNNPLVAWFGGIPMGLSLILALAALSFIGGMVPQEIMTGDSLYTRLRINQIFSSWPFALIVFLFLINLGFSLAWKLIPFRSKHLQFVLFHAGFWLALSCGILGSSDLQRLVIPIEEGRANNLGYSMQSKDPVPLPFSVFLHDFSLEEYSPQILLYDPENDKLLMDKSQAIIEVHKGTKAAWKGLEVVVLDFLPAALPGKDGIPRLSGLPAAIPYARVRVLSAGAQDEMWISTGSPFMRPEAAKIGNFFLIMVPGTPKTFRSVVTIKDKSGHLIEESLEVNKPVSFNGWKLYQMGYDDKAGKWSQLSLIEVIRDPWLPAVYIGFFMIMAGNLLFFWNGIKRSGGA</sequence>
<organism evidence="8 9">
    <name type="scientific">Chlorobium phaeobacteroides (strain DSM 266 / SMG 266 / 2430)</name>
    <dbReference type="NCBI Taxonomy" id="290317"/>
    <lineage>
        <taxon>Bacteria</taxon>
        <taxon>Pseudomonadati</taxon>
        <taxon>Chlorobiota</taxon>
        <taxon>Chlorobiia</taxon>
        <taxon>Chlorobiales</taxon>
        <taxon>Chlorobiaceae</taxon>
        <taxon>Chlorobium/Pelodictyon group</taxon>
        <taxon>Chlorobium</taxon>
    </lineage>
</organism>
<dbReference type="PANTHER" id="PTHR31566:SF5">
    <property type="entry name" value="RESB-LIKE DOMAIN-CONTAINING PROTEIN"/>
    <property type="match status" value="1"/>
</dbReference>
<feature type="transmembrane region" description="Helical" evidence="6">
    <location>
        <begin position="119"/>
        <end position="141"/>
    </location>
</feature>
<feature type="transmembrane region" description="Helical" evidence="6">
    <location>
        <begin position="153"/>
        <end position="170"/>
    </location>
</feature>
<feature type="transmembrane region" description="Helical" evidence="6">
    <location>
        <begin position="20"/>
        <end position="36"/>
    </location>
</feature>
<accession>A1BHE7</accession>
<evidence type="ECO:0000256" key="6">
    <source>
        <dbReference type="SAM" id="Phobius"/>
    </source>
</evidence>
<evidence type="ECO:0000313" key="8">
    <source>
        <dbReference type="EMBL" id="ABL65824.1"/>
    </source>
</evidence>
<gene>
    <name evidence="8" type="ordered locus">Cpha266_1807</name>
</gene>
<keyword evidence="5 6" id="KW-0472">Membrane</keyword>
<dbReference type="GO" id="GO:0016020">
    <property type="term" value="C:membrane"/>
    <property type="evidence" value="ECO:0007669"/>
    <property type="project" value="UniProtKB-SubCell"/>
</dbReference>
<evidence type="ECO:0000313" key="9">
    <source>
        <dbReference type="Proteomes" id="UP000008701"/>
    </source>
</evidence>
<evidence type="ECO:0000256" key="4">
    <source>
        <dbReference type="ARBA" id="ARBA00022989"/>
    </source>
</evidence>
<dbReference type="STRING" id="290317.Cpha266_1807"/>
<dbReference type="Proteomes" id="UP000008701">
    <property type="component" value="Chromosome"/>
</dbReference>
<dbReference type="GO" id="GO:0017004">
    <property type="term" value="P:cytochrome complex assembly"/>
    <property type="evidence" value="ECO:0007669"/>
    <property type="project" value="UniProtKB-KW"/>
</dbReference>
<dbReference type="PANTHER" id="PTHR31566">
    <property type="entry name" value="CYTOCHROME C BIOGENESIS PROTEIN CCS1, CHLOROPLASTIC"/>
    <property type="match status" value="1"/>
</dbReference>
<dbReference type="OrthoDB" id="596762at2"/>
<evidence type="ECO:0000259" key="7">
    <source>
        <dbReference type="Pfam" id="PF05140"/>
    </source>
</evidence>
<keyword evidence="4 6" id="KW-1133">Transmembrane helix</keyword>
<dbReference type="RefSeq" id="WP_011745631.1">
    <property type="nucleotide sequence ID" value="NC_008639.1"/>
</dbReference>
<feature type="transmembrane region" description="Helical" evidence="6">
    <location>
        <begin position="382"/>
        <end position="402"/>
    </location>
</feature>
<evidence type="ECO:0000256" key="2">
    <source>
        <dbReference type="ARBA" id="ARBA00022692"/>
    </source>
</evidence>
<reference evidence="8 9" key="1">
    <citation type="submission" date="2006-12" db="EMBL/GenBank/DDBJ databases">
        <title>Complete sequence of Chlorobium phaeobacteroides DSM 266.</title>
        <authorList>
            <consortium name="US DOE Joint Genome Institute"/>
            <person name="Copeland A."/>
            <person name="Lucas S."/>
            <person name="Lapidus A."/>
            <person name="Barry K."/>
            <person name="Detter J.C."/>
            <person name="Glavina del Rio T."/>
            <person name="Hammon N."/>
            <person name="Israni S."/>
            <person name="Pitluck S."/>
            <person name="Goltsman E."/>
            <person name="Schmutz J."/>
            <person name="Larimer F."/>
            <person name="Land M."/>
            <person name="Hauser L."/>
            <person name="Mikhailova N."/>
            <person name="Li T."/>
            <person name="Overmann J."/>
            <person name="Bryant D.A."/>
            <person name="Richardson P."/>
        </authorList>
    </citation>
    <scope>NUCLEOTIDE SEQUENCE [LARGE SCALE GENOMIC DNA]</scope>
    <source>
        <strain evidence="8 9">DSM 266</strain>
    </source>
</reference>
<protein>
    <recommendedName>
        <fullName evidence="7">ResB-like domain-containing protein</fullName>
    </recommendedName>
</protein>
<dbReference type="KEGG" id="cph:Cpha266_1807"/>
<dbReference type="eggNOG" id="COG1333">
    <property type="taxonomic scope" value="Bacteria"/>
</dbReference>
<dbReference type="InterPro" id="IPR023494">
    <property type="entry name" value="Cyt_c_bgen_Ccs1/CcsB/ResB"/>
</dbReference>
<evidence type="ECO:0000256" key="5">
    <source>
        <dbReference type="ARBA" id="ARBA00023136"/>
    </source>
</evidence>
<comment type="subcellular location">
    <subcellularLocation>
        <location evidence="1">Membrane</location>
        <topology evidence="1">Multi-pass membrane protein</topology>
    </subcellularLocation>
</comment>
<dbReference type="InterPro" id="IPR007816">
    <property type="entry name" value="ResB-like_domain"/>
</dbReference>
<dbReference type="EMBL" id="CP000492">
    <property type="protein sequence ID" value="ABL65824.1"/>
    <property type="molecule type" value="Genomic_DNA"/>
</dbReference>
<dbReference type="Pfam" id="PF05140">
    <property type="entry name" value="ResB"/>
    <property type="match status" value="1"/>
</dbReference>
<keyword evidence="9" id="KW-1185">Reference proteome</keyword>
<feature type="transmembrane region" description="Helical" evidence="6">
    <location>
        <begin position="48"/>
        <end position="67"/>
    </location>
</feature>